<evidence type="ECO:0000259" key="9">
    <source>
        <dbReference type="PROSITE" id="PS52019"/>
    </source>
</evidence>
<dbReference type="InterPro" id="IPR030918">
    <property type="entry name" value="PT_fungal_PKS"/>
</dbReference>
<dbReference type="InterPro" id="IPR001227">
    <property type="entry name" value="Ac_transferase_dom_sf"/>
</dbReference>
<keyword evidence="2" id="KW-0596">Phosphopantetheine</keyword>
<feature type="domain" description="Ketosynthase family 3 (KS3)" evidence="8">
    <location>
        <begin position="390"/>
        <end position="816"/>
    </location>
</feature>
<dbReference type="InterPro" id="IPR049552">
    <property type="entry name" value="PKS_DH_N"/>
</dbReference>
<dbReference type="InterPro" id="IPR049900">
    <property type="entry name" value="PKS_mFAS_DH"/>
</dbReference>
<dbReference type="PROSITE" id="PS00606">
    <property type="entry name" value="KS3_1"/>
    <property type="match status" value="1"/>
</dbReference>
<feature type="active site" description="Proton acceptor; for dehydratase activity" evidence="6">
    <location>
        <position position="1325"/>
    </location>
</feature>
<dbReference type="Gene3D" id="3.30.70.3290">
    <property type="match status" value="1"/>
</dbReference>
<dbReference type="Pfam" id="PF00550">
    <property type="entry name" value="PP-binding"/>
    <property type="match status" value="1"/>
</dbReference>
<dbReference type="Gene3D" id="3.10.129.110">
    <property type="entry name" value="Polyketide synthase dehydratase"/>
    <property type="match status" value="1"/>
</dbReference>
<dbReference type="Pfam" id="PF22621">
    <property type="entry name" value="CurL-like_PKS_C"/>
    <property type="match status" value="1"/>
</dbReference>
<dbReference type="PROSITE" id="PS00012">
    <property type="entry name" value="PHOSPHOPANTETHEINE"/>
    <property type="match status" value="1"/>
</dbReference>
<dbReference type="SUPFAM" id="SSF53474">
    <property type="entry name" value="alpha/beta-Hydrolases"/>
    <property type="match status" value="1"/>
</dbReference>
<dbReference type="InterPro" id="IPR009081">
    <property type="entry name" value="PP-bd_ACP"/>
</dbReference>
<dbReference type="Gene3D" id="1.10.1200.10">
    <property type="entry name" value="ACP-like"/>
    <property type="match status" value="1"/>
</dbReference>
<keyword evidence="3" id="KW-0597">Phosphoprotein</keyword>
<dbReference type="SUPFAM" id="SSF47336">
    <property type="entry name" value="ACP-like"/>
    <property type="match status" value="1"/>
</dbReference>
<keyword evidence="5" id="KW-0843">Virulence</keyword>
<dbReference type="Pfam" id="PF14765">
    <property type="entry name" value="PS-DH"/>
    <property type="match status" value="1"/>
</dbReference>
<dbReference type="Pfam" id="PF16073">
    <property type="entry name" value="SAT"/>
    <property type="match status" value="1"/>
</dbReference>
<dbReference type="SMART" id="SM00827">
    <property type="entry name" value="PKS_AT"/>
    <property type="match status" value="1"/>
</dbReference>
<dbReference type="InterPro" id="IPR014043">
    <property type="entry name" value="Acyl_transferase_dom"/>
</dbReference>
<evidence type="ECO:0000256" key="1">
    <source>
        <dbReference type="ARBA" id="ARBA00005179"/>
    </source>
</evidence>
<dbReference type="EMBL" id="NHTK01005971">
    <property type="protein sequence ID" value="PPQ69908.1"/>
    <property type="molecule type" value="Genomic_DNA"/>
</dbReference>
<dbReference type="PANTHER" id="PTHR43775:SF37">
    <property type="entry name" value="SI:DKEY-61P9.11"/>
    <property type="match status" value="1"/>
</dbReference>
<dbReference type="PROSITE" id="PS50075">
    <property type="entry name" value="CARRIER"/>
    <property type="match status" value="1"/>
</dbReference>
<evidence type="ECO:0000256" key="5">
    <source>
        <dbReference type="ARBA" id="ARBA00023026"/>
    </source>
</evidence>
<evidence type="ECO:0000313" key="10">
    <source>
        <dbReference type="EMBL" id="PPQ69908.1"/>
    </source>
</evidence>
<dbReference type="NCBIfam" id="TIGR04532">
    <property type="entry name" value="PT_fungal_PKS"/>
    <property type="match status" value="1"/>
</dbReference>
<dbReference type="GO" id="GO:0004312">
    <property type="term" value="F:fatty acid synthase activity"/>
    <property type="evidence" value="ECO:0007669"/>
    <property type="project" value="TreeGrafter"/>
</dbReference>
<dbReference type="Proteomes" id="UP000284842">
    <property type="component" value="Unassembled WGS sequence"/>
</dbReference>
<dbReference type="PROSITE" id="PS52004">
    <property type="entry name" value="KS3_2"/>
    <property type="match status" value="1"/>
</dbReference>
<dbReference type="InterPro" id="IPR029058">
    <property type="entry name" value="AB_hydrolase_fold"/>
</dbReference>
<dbReference type="Pfam" id="PF00698">
    <property type="entry name" value="Acyl_transf_1"/>
    <property type="match status" value="1"/>
</dbReference>
<dbReference type="SMART" id="SM00825">
    <property type="entry name" value="PKS_KS"/>
    <property type="match status" value="1"/>
</dbReference>
<dbReference type="InterPro" id="IPR020841">
    <property type="entry name" value="PKS_Beta-ketoAc_synthase_dom"/>
</dbReference>
<dbReference type="InParanoid" id="A0A409VUI4"/>
<feature type="region of interest" description="C-terminal hotdog fold" evidence="6">
    <location>
        <begin position="1447"/>
        <end position="1597"/>
    </location>
</feature>
<protein>
    <submittedName>
        <fullName evidence="10">Uncharacterized protein</fullName>
    </submittedName>
</protein>
<dbReference type="InterPro" id="IPR006162">
    <property type="entry name" value="Ppantetheine_attach_site"/>
</dbReference>
<dbReference type="SUPFAM" id="SSF52151">
    <property type="entry name" value="FabD/lysophospholipase-like"/>
    <property type="match status" value="1"/>
</dbReference>
<dbReference type="Pfam" id="PF02801">
    <property type="entry name" value="Ketoacyl-synt_C"/>
    <property type="match status" value="1"/>
</dbReference>
<dbReference type="InterPro" id="IPR014031">
    <property type="entry name" value="Ketoacyl_synth_C"/>
</dbReference>
<dbReference type="CDD" id="cd00833">
    <property type="entry name" value="PKS"/>
    <property type="match status" value="1"/>
</dbReference>
<keyword evidence="4" id="KW-0808">Transferase</keyword>
<dbReference type="SUPFAM" id="SSF55048">
    <property type="entry name" value="Probable ACP-binding domain of malonyl-CoA ACP transacylase"/>
    <property type="match status" value="1"/>
</dbReference>
<keyword evidence="11" id="KW-1185">Reference proteome</keyword>
<dbReference type="PANTHER" id="PTHR43775">
    <property type="entry name" value="FATTY ACID SYNTHASE"/>
    <property type="match status" value="1"/>
</dbReference>
<dbReference type="InterPro" id="IPR050091">
    <property type="entry name" value="PKS_NRPS_Biosynth_Enz"/>
</dbReference>
<dbReference type="OrthoDB" id="329835at2759"/>
<comment type="pathway">
    <text evidence="1">Secondary metabolite biosynthesis.</text>
</comment>
<feature type="domain" description="Carrier" evidence="7">
    <location>
        <begin position="1727"/>
        <end position="1804"/>
    </location>
</feature>
<reference evidence="10 11" key="1">
    <citation type="journal article" date="2018" name="Evol. Lett.">
        <title>Horizontal gene cluster transfer increased hallucinogenic mushroom diversity.</title>
        <authorList>
            <person name="Reynolds H.T."/>
            <person name="Vijayakumar V."/>
            <person name="Gluck-Thaler E."/>
            <person name="Korotkin H.B."/>
            <person name="Matheny P.B."/>
            <person name="Slot J.C."/>
        </authorList>
    </citation>
    <scope>NUCLEOTIDE SEQUENCE [LARGE SCALE GENOMIC DNA]</scope>
    <source>
        <strain evidence="10 11">2629</strain>
    </source>
</reference>
<dbReference type="InterPro" id="IPR032088">
    <property type="entry name" value="SAT"/>
</dbReference>
<evidence type="ECO:0000259" key="8">
    <source>
        <dbReference type="PROSITE" id="PS52004"/>
    </source>
</evidence>
<dbReference type="InterPro" id="IPR016035">
    <property type="entry name" value="Acyl_Trfase/lysoPLipase"/>
</dbReference>
<dbReference type="InterPro" id="IPR042104">
    <property type="entry name" value="PKS_dehydratase_sf"/>
</dbReference>
<dbReference type="Pfam" id="PF21089">
    <property type="entry name" value="PKS_DH_N"/>
    <property type="match status" value="1"/>
</dbReference>
<dbReference type="Pfam" id="PF00109">
    <property type="entry name" value="ketoacyl-synt"/>
    <property type="match status" value="1"/>
</dbReference>
<dbReference type="InterPro" id="IPR018201">
    <property type="entry name" value="Ketoacyl_synth_AS"/>
</dbReference>
<evidence type="ECO:0000256" key="4">
    <source>
        <dbReference type="ARBA" id="ARBA00022679"/>
    </source>
</evidence>
<evidence type="ECO:0000256" key="6">
    <source>
        <dbReference type="PROSITE-ProRule" id="PRU01363"/>
    </source>
</evidence>
<organism evidence="10 11">
    <name type="scientific">Panaeolus cyanescens</name>
    <dbReference type="NCBI Taxonomy" id="181874"/>
    <lineage>
        <taxon>Eukaryota</taxon>
        <taxon>Fungi</taxon>
        <taxon>Dikarya</taxon>
        <taxon>Basidiomycota</taxon>
        <taxon>Agaricomycotina</taxon>
        <taxon>Agaricomycetes</taxon>
        <taxon>Agaricomycetidae</taxon>
        <taxon>Agaricales</taxon>
        <taxon>Agaricineae</taxon>
        <taxon>Galeropsidaceae</taxon>
        <taxon>Panaeolus</taxon>
    </lineage>
</organism>
<feature type="region of interest" description="N-terminal hotdog fold" evidence="6">
    <location>
        <begin position="1280"/>
        <end position="1419"/>
    </location>
</feature>
<dbReference type="GO" id="GO:0004315">
    <property type="term" value="F:3-oxoacyl-[acyl-carrier-protein] synthase activity"/>
    <property type="evidence" value="ECO:0007669"/>
    <property type="project" value="InterPro"/>
</dbReference>
<dbReference type="InterPro" id="IPR036736">
    <property type="entry name" value="ACP-like_sf"/>
</dbReference>
<name>A0A409VUI4_9AGAR</name>
<gene>
    <name evidence="10" type="ORF">CVT24_003242</name>
</gene>
<accession>A0A409VUI4</accession>
<dbReference type="STRING" id="181874.A0A409VUI4"/>
<proteinExistence type="predicted"/>
<comment type="caution">
    <text evidence="10">The sequence shown here is derived from an EMBL/GenBank/DDBJ whole genome shotgun (WGS) entry which is preliminary data.</text>
</comment>
<dbReference type="GO" id="GO:0044550">
    <property type="term" value="P:secondary metabolite biosynthetic process"/>
    <property type="evidence" value="ECO:0007669"/>
    <property type="project" value="TreeGrafter"/>
</dbReference>
<sequence>MDPASVLVLPVLGGQGTLIFDEKIHQQLLNLSASPSCSVLLASCFASFHSEINALSPQDLNKVDICVSEFKEPSSLFILPSERYFHNPLVTGPALLLIQVIRLLSYIEDTQDFSFPILHIFQQNVVHATGILAFSSGILSACVLSASRSLLSFISNAVEAYRLALWIGIRCQIFRFESLGVQYQEYQDQSWGLVLLGTTKSEVDQLVKDFNQACNADQVFTTAVLDSRSVTVSGHPKHLQSFKLSLPSGQAVCETRINSLYHSATRLSAVQGEVLGDVAGRKICFPTLSDLVIPVRSTFSGDLLQNSLSSKSLVELVVDMILLQPVNWDLVLQKTIESIPSCTFVQLINVGPGTSLARTLERTMFFHDLQSYDCRDLNEHQTRPITCVKQEPIAIIGMAVNMPSATNVSQLWDLLENGRNTAQEIPMHRFDFTEYTAPINSGRSMKACHGSFLDDIDGFDNRFFNISPREAKSMDPQQRILLHVAYNALEDAGYVPNSTPAFNSETFGCYIGAATYDYIQNLRNEIDVYYSTGTLGTFLSGRLSHCLRLSGPSVVVNTACSSSLVAIYQASRALLNRDCNTALAGGVNLITSPDMHIGLDRGHFLSPSGKSRPFDASADGYSRSEGCGIFVLKRLSDALAENDRVLGVIRSIEVNQSGEASSITHTHRPALESLFKRVLSFSDMDPISVNFVEAHAPGTQVGDVNEIESLRRVLSEKRSAKNPLYISSIKGNIGHLEAASGCASLAKVLLMFRHKVIPRQISLEVLNPSIAPLERDHLVIPTANLPWLPTEEGEPLRAIINNFGASGSNAAMLLEEHIPDGTSATSSTSLLEHNCYVFGLSAHASLNLEIMRSNFISWLHDTSSQHISLADIAYTSTARRQLYSHRMAIVAGTRDELIQKLKEAPIVDGSENRRVVFVFSGQGGQYRGMGRSLYSCSSVFKQSIDKCHVILTSAGFPGVRNIVMADPEHESDVLEEQEDFAAATFAIQYGLACLWMSFGIQPHAIMGHSLGEYAAFVMSECISLKDALTLIATRSRLIIEHCPKNTSGMLAVALPASELQTILNSSLRYSDVSIACYNSPQDCVVSGPLFQLRTLRDFLEDNKVCATTKLDVPYGFHSPTMNCLAGKFMTLAARVNVRPPRFQIISTLLGQVISPGDTSFLSRDYFVRHLLEPVRFEQGIKAFLTRLAASGMTWLELGPHFTISPMLRRFPELSSSIVLGSLRKRQNAMTSLSHSLASFYLSNNQMNWREVFSLYGGSSCISLPSYPFAKTRFWVPYKEHNAVGHAHGDQLGFSLLDKFVGSPSVNGTTTFEAQIKHLRKYLVGHRVSGIALCPASIYLELACAAATRATKASRSLGFIISCRRITFPKSLVWTEEGPTAVEILIDSQEKTFTIRSSTGLAETEIIHAQGEFEWVSESDTASRLSAHLPSVMDQVSAVFSPVEDQTIETFSARTLYSVIFPRVVQYSPEYQVIQSLTMLAGGMEATATVKLGSDVEKGKFVVHPIFLDGLIHVAGFVCNLHANHEYAYICSQIRSVDINTPTLDYTQAYTVFCRLSRREDDAGIMGETFAVLECPRRQVVAHVKGIQFQRVRLNALKAGLMTLSQAVPFSPRTPMASSKSNTVSPVFQKNVNLKDVESTILGLVAEASGLDVSQISPDFRLDELEPLTRLKLNLNINKAFPDYGYDVEGLNRCLTATRLVETVTASLCRPYRAFELATPLSSPETLVSPPFSISLLKKVFSSVLGLDVNSIVEDDDLASMGLDSLSTIEAIHSLQVDYNITIPSSLISSSRTIRDVYSRALEWQSTLTSPSLSHASKTGTASRTPFPVPYSRPGRVLSLDRGICLLQTAVTDRPPLILIHDGTGLAAPYSRIKNLQRRVFGLSNPRFSTSEPWSNVCQMAEFYASLVRHEVDGPVILGGWSFGGILAYEIAKALMRQSIAVLGLIVIDSPDPFSPIPMPLSVIDCALTTSLSSRGIDSATRSLCKAQFVMSSQLLMDYQPFGTQMELQDQLPKIVYLQSQEGYFASDLTEVPAWLRVRGDASTNSVTAGWQQLCQTPLVVLGIPGHHFSPFDSENIAEVSTRLEAALHHIES</sequence>
<dbReference type="Gene3D" id="3.40.50.1820">
    <property type="entry name" value="alpha/beta hydrolase"/>
    <property type="match status" value="1"/>
</dbReference>
<dbReference type="PROSITE" id="PS52019">
    <property type="entry name" value="PKS_MFAS_DH"/>
    <property type="match status" value="1"/>
</dbReference>
<feature type="domain" description="PKS/mFAS DH" evidence="9">
    <location>
        <begin position="1280"/>
        <end position="1597"/>
    </location>
</feature>
<feature type="active site" description="Proton donor; for dehydratase activity" evidence="6">
    <location>
        <position position="1508"/>
    </location>
</feature>
<dbReference type="InterPro" id="IPR014030">
    <property type="entry name" value="Ketoacyl_synth_N"/>
</dbReference>
<dbReference type="InterPro" id="IPR016039">
    <property type="entry name" value="Thiolase-like"/>
</dbReference>
<dbReference type="Gene3D" id="3.40.366.10">
    <property type="entry name" value="Malonyl-Coenzyme A Acyl Carrier Protein, domain 2"/>
    <property type="match status" value="3"/>
</dbReference>
<evidence type="ECO:0000313" key="11">
    <source>
        <dbReference type="Proteomes" id="UP000284842"/>
    </source>
</evidence>
<dbReference type="InterPro" id="IPR016036">
    <property type="entry name" value="Malonyl_transacylase_ACP-bd"/>
</dbReference>
<dbReference type="GO" id="GO:0006633">
    <property type="term" value="P:fatty acid biosynthetic process"/>
    <property type="evidence" value="ECO:0007669"/>
    <property type="project" value="InterPro"/>
</dbReference>
<evidence type="ECO:0000256" key="3">
    <source>
        <dbReference type="ARBA" id="ARBA00022553"/>
    </source>
</evidence>
<dbReference type="SUPFAM" id="SSF53901">
    <property type="entry name" value="Thiolase-like"/>
    <property type="match status" value="1"/>
</dbReference>
<evidence type="ECO:0000256" key="2">
    <source>
        <dbReference type="ARBA" id="ARBA00022450"/>
    </source>
</evidence>
<dbReference type="InterPro" id="IPR049551">
    <property type="entry name" value="PKS_DH_C"/>
</dbReference>
<dbReference type="Gene3D" id="3.40.47.10">
    <property type="match status" value="1"/>
</dbReference>
<dbReference type="Pfam" id="PF00975">
    <property type="entry name" value="Thioesterase"/>
    <property type="match status" value="1"/>
</dbReference>
<evidence type="ECO:0000259" key="7">
    <source>
        <dbReference type="PROSITE" id="PS50075"/>
    </source>
</evidence>
<dbReference type="InterPro" id="IPR001031">
    <property type="entry name" value="Thioesterase"/>
</dbReference>